<sequence length="106" mass="12263">SKDFLLVTLGAMFEKPDIHAQIWKTQRNEHGPAKVKGWMLLESCGVQIITSTSTQLILLVEMKYPLTRLTLDQMLNVVRLEVEEKSEVSLELLRFTRQQHQEGQLE</sequence>
<organism evidence="1">
    <name type="scientific">Tanacetum cinerariifolium</name>
    <name type="common">Dalmatian daisy</name>
    <name type="synonym">Chrysanthemum cinerariifolium</name>
    <dbReference type="NCBI Taxonomy" id="118510"/>
    <lineage>
        <taxon>Eukaryota</taxon>
        <taxon>Viridiplantae</taxon>
        <taxon>Streptophyta</taxon>
        <taxon>Embryophyta</taxon>
        <taxon>Tracheophyta</taxon>
        <taxon>Spermatophyta</taxon>
        <taxon>Magnoliopsida</taxon>
        <taxon>eudicotyledons</taxon>
        <taxon>Gunneridae</taxon>
        <taxon>Pentapetalae</taxon>
        <taxon>asterids</taxon>
        <taxon>campanulids</taxon>
        <taxon>Asterales</taxon>
        <taxon>Asteraceae</taxon>
        <taxon>Asteroideae</taxon>
        <taxon>Anthemideae</taxon>
        <taxon>Anthemidinae</taxon>
        <taxon>Tanacetum</taxon>
    </lineage>
</organism>
<feature type="non-terminal residue" evidence="1">
    <location>
        <position position="1"/>
    </location>
</feature>
<protein>
    <submittedName>
        <fullName evidence="1">Uncharacterized protein</fullName>
    </submittedName>
</protein>
<dbReference type="AlphaFoldDB" id="A0A699KZB7"/>
<evidence type="ECO:0000313" key="1">
    <source>
        <dbReference type="EMBL" id="GFB13322.1"/>
    </source>
</evidence>
<reference evidence="1" key="1">
    <citation type="journal article" date="2019" name="Sci. Rep.">
        <title>Draft genome of Tanacetum cinerariifolium, the natural source of mosquito coil.</title>
        <authorList>
            <person name="Yamashiro T."/>
            <person name="Shiraishi A."/>
            <person name="Satake H."/>
            <person name="Nakayama K."/>
        </authorList>
    </citation>
    <scope>NUCLEOTIDE SEQUENCE</scope>
</reference>
<name>A0A699KZB7_TANCI</name>
<proteinExistence type="predicted"/>
<dbReference type="EMBL" id="BKCJ010559211">
    <property type="protein sequence ID" value="GFB13322.1"/>
    <property type="molecule type" value="Genomic_DNA"/>
</dbReference>
<comment type="caution">
    <text evidence="1">The sequence shown here is derived from an EMBL/GenBank/DDBJ whole genome shotgun (WGS) entry which is preliminary data.</text>
</comment>
<accession>A0A699KZB7</accession>
<gene>
    <name evidence="1" type="ORF">Tci_685293</name>
</gene>